<evidence type="ECO:0000259" key="1">
    <source>
        <dbReference type="Pfam" id="PF00856"/>
    </source>
</evidence>
<sequence length="231" mass="25911">MSFRRSVHGGLQITALPRKKRSQLWLGPGADINLDCTPNCEFVPNKQQTATINVLRDIKAGAEINCFYGDNFFGDENCNCECLTCERLQRGAFADPRLCRIITGEIDKEEEQKYKLRATSYRMCRGAAADDGEGVADPAVINPLSMHLSEVTGVALPQRMPNSTAKLARSHWNVRPLRSDSVIILLSDLRETLNLSRPKSVRVSKRKRNISPEYDLNAIRNGKTFAFRKIA</sequence>
<dbReference type="InterPro" id="IPR039977">
    <property type="entry name" value="Suv4-20/Set9"/>
</dbReference>
<evidence type="ECO:0000313" key="3">
    <source>
        <dbReference type="Proteomes" id="UP001620626"/>
    </source>
</evidence>
<dbReference type="Gene3D" id="2.170.270.10">
    <property type="entry name" value="SET domain"/>
    <property type="match status" value="1"/>
</dbReference>
<dbReference type="SUPFAM" id="SSF82199">
    <property type="entry name" value="SET domain"/>
    <property type="match status" value="1"/>
</dbReference>
<dbReference type="PANTHER" id="PTHR12977:SF4">
    <property type="entry name" value="HISTONE-LYSINE N-METHYLTRANSFERASE KMT5B"/>
    <property type="match status" value="1"/>
</dbReference>
<organism evidence="2 3">
    <name type="scientific">Heterodera trifolii</name>
    <dbReference type="NCBI Taxonomy" id="157864"/>
    <lineage>
        <taxon>Eukaryota</taxon>
        <taxon>Metazoa</taxon>
        <taxon>Ecdysozoa</taxon>
        <taxon>Nematoda</taxon>
        <taxon>Chromadorea</taxon>
        <taxon>Rhabditida</taxon>
        <taxon>Tylenchina</taxon>
        <taxon>Tylenchomorpha</taxon>
        <taxon>Tylenchoidea</taxon>
        <taxon>Heteroderidae</taxon>
        <taxon>Heteroderinae</taxon>
        <taxon>Heterodera</taxon>
    </lineage>
</organism>
<accession>A0ABD2L9I9</accession>
<dbReference type="InterPro" id="IPR001214">
    <property type="entry name" value="SET_dom"/>
</dbReference>
<keyword evidence="3" id="KW-1185">Reference proteome</keyword>
<gene>
    <name evidence="2" type="ORF">niasHT_015052</name>
</gene>
<dbReference type="InterPro" id="IPR046341">
    <property type="entry name" value="SET_dom_sf"/>
</dbReference>
<dbReference type="Pfam" id="PF00856">
    <property type="entry name" value="SET"/>
    <property type="match status" value="1"/>
</dbReference>
<dbReference type="Proteomes" id="UP001620626">
    <property type="component" value="Unassembled WGS sequence"/>
</dbReference>
<reference evidence="2 3" key="1">
    <citation type="submission" date="2024-10" db="EMBL/GenBank/DDBJ databases">
        <authorList>
            <person name="Kim D."/>
        </authorList>
    </citation>
    <scope>NUCLEOTIDE SEQUENCE [LARGE SCALE GENOMIC DNA]</scope>
    <source>
        <strain evidence="2">BH-2024</strain>
    </source>
</reference>
<protein>
    <recommendedName>
        <fullName evidence="1">SET domain-containing protein</fullName>
    </recommendedName>
</protein>
<dbReference type="PANTHER" id="PTHR12977">
    <property type="entry name" value="SUPPRESSOR OF VARIEGATION 4-20-RELATED"/>
    <property type="match status" value="1"/>
</dbReference>
<feature type="domain" description="SET" evidence="1">
    <location>
        <begin position="32"/>
        <end position="69"/>
    </location>
</feature>
<comment type="caution">
    <text evidence="2">The sequence shown here is derived from an EMBL/GenBank/DDBJ whole genome shotgun (WGS) entry which is preliminary data.</text>
</comment>
<dbReference type="EMBL" id="JBICBT010000491">
    <property type="protein sequence ID" value="KAL3111854.1"/>
    <property type="molecule type" value="Genomic_DNA"/>
</dbReference>
<dbReference type="AlphaFoldDB" id="A0ABD2L9I9"/>
<evidence type="ECO:0000313" key="2">
    <source>
        <dbReference type="EMBL" id="KAL3111854.1"/>
    </source>
</evidence>
<name>A0ABD2L9I9_9BILA</name>
<proteinExistence type="predicted"/>